<name>A0AAV5I8P2_9ROSI</name>
<organism evidence="1 2">
    <name type="scientific">Rubroshorea leprosula</name>
    <dbReference type="NCBI Taxonomy" id="152421"/>
    <lineage>
        <taxon>Eukaryota</taxon>
        <taxon>Viridiplantae</taxon>
        <taxon>Streptophyta</taxon>
        <taxon>Embryophyta</taxon>
        <taxon>Tracheophyta</taxon>
        <taxon>Spermatophyta</taxon>
        <taxon>Magnoliopsida</taxon>
        <taxon>eudicotyledons</taxon>
        <taxon>Gunneridae</taxon>
        <taxon>Pentapetalae</taxon>
        <taxon>rosids</taxon>
        <taxon>malvids</taxon>
        <taxon>Malvales</taxon>
        <taxon>Dipterocarpaceae</taxon>
        <taxon>Rubroshorea</taxon>
    </lineage>
</organism>
<dbReference type="Proteomes" id="UP001054252">
    <property type="component" value="Unassembled WGS sequence"/>
</dbReference>
<protein>
    <submittedName>
        <fullName evidence="1">Uncharacterized protein</fullName>
    </submittedName>
</protein>
<proteinExistence type="predicted"/>
<dbReference type="EMBL" id="BPVZ01000011">
    <property type="protein sequence ID" value="GKU97488.1"/>
    <property type="molecule type" value="Genomic_DNA"/>
</dbReference>
<sequence length="81" mass="9002">MKLPVIDLESYLKITSQLDGDSAKEAADIGARFNKLCGEMNRVLKEIGALLVNDPRCMAKDNDWFLDMMEKKLVLGIKSAA</sequence>
<gene>
    <name evidence="1" type="ORF">SLEP1_g10631</name>
</gene>
<evidence type="ECO:0000313" key="1">
    <source>
        <dbReference type="EMBL" id="GKU97488.1"/>
    </source>
</evidence>
<dbReference type="AlphaFoldDB" id="A0AAV5I8P2"/>
<keyword evidence="2" id="KW-1185">Reference proteome</keyword>
<evidence type="ECO:0000313" key="2">
    <source>
        <dbReference type="Proteomes" id="UP001054252"/>
    </source>
</evidence>
<accession>A0AAV5I8P2</accession>
<reference evidence="1 2" key="1">
    <citation type="journal article" date="2021" name="Commun. Biol.">
        <title>The genome of Shorea leprosula (Dipterocarpaceae) highlights the ecological relevance of drought in aseasonal tropical rainforests.</title>
        <authorList>
            <person name="Ng K.K.S."/>
            <person name="Kobayashi M.J."/>
            <person name="Fawcett J.A."/>
            <person name="Hatakeyama M."/>
            <person name="Paape T."/>
            <person name="Ng C.H."/>
            <person name="Ang C.C."/>
            <person name="Tnah L.H."/>
            <person name="Lee C.T."/>
            <person name="Nishiyama T."/>
            <person name="Sese J."/>
            <person name="O'Brien M.J."/>
            <person name="Copetti D."/>
            <person name="Mohd Noor M.I."/>
            <person name="Ong R.C."/>
            <person name="Putra M."/>
            <person name="Sireger I.Z."/>
            <person name="Indrioko S."/>
            <person name="Kosugi Y."/>
            <person name="Izuno A."/>
            <person name="Isagi Y."/>
            <person name="Lee S.L."/>
            <person name="Shimizu K.K."/>
        </authorList>
    </citation>
    <scope>NUCLEOTIDE SEQUENCE [LARGE SCALE GENOMIC DNA]</scope>
    <source>
        <strain evidence="1">214</strain>
    </source>
</reference>
<comment type="caution">
    <text evidence="1">The sequence shown here is derived from an EMBL/GenBank/DDBJ whole genome shotgun (WGS) entry which is preliminary data.</text>
</comment>